<dbReference type="OrthoDB" id="8141296at2"/>
<evidence type="ECO:0000313" key="5">
    <source>
        <dbReference type="EMBL" id="SEQ19987.1"/>
    </source>
</evidence>
<dbReference type="GO" id="GO:0009253">
    <property type="term" value="P:peptidoglycan catabolic process"/>
    <property type="evidence" value="ECO:0007669"/>
    <property type="project" value="InterPro"/>
</dbReference>
<dbReference type="GO" id="GO:0031640">
    <property type="term" value="P:killing of cells of another organism"/>
    <property type="evidence" value="ECO:0007669"/>
    <property type="project" value="UniProtKB-KW"/>
</dbReference>
<dbReference type="GO" id="GO:0042742">
    <property type="term" value="P:defense response to bacterium"/>
    <property type="evidence" value="ECO:0007669"/>
    <property type="project" value="UniProtKB-KW"/>
</dbReference>
<comment type="catalytic activity">
    <reaction evidence="3">
        <text>Hydrolysis of (1-&gt;4)-beta-linkages between N-acetylmuramic acid and N-acetyl-D-glucosamine residues in a peptidoglycan and between N-acetyl-D-glucosamine residues in chitodextrins.</text>
        <dbReference type="EC" id="3.2.1.17"/>
    </reaction>
</comment>
<dbReference type="Pfam" id="PF00959">
    <property type="entry name" value="Phage_lysozyme"/>
    <property type="match status" value="1"/>
</dbReference>
<dbReference type="STRING" id="180197.SAMN02982919_00186"/>
<name>A0A1H9E2Z5_9BURK</name>
<dbReference type="InterPro" id="IPR023346">
    <property type="entry name" value="Lysozyme-like_dom_sf"/>
</dbReference>
<evidence type="ECO:0000256" key="3">
    <source>
        <dbReference type="RuleBase" id="RU003788"/>
    </source>
</evidence>
<dbReference type="GO" id="GO:0016998">
    <property type="term" value="P:cell wall macromolecule catabolic process"/>
    <property type="evidence" value="ECO:0007669"/>
    <property type="project" value="InterPro"/>
</dbReference>
<dbReference type="Gene3D" id="1.10.530.40">
    <property type="match status" value="1"/>
</dbReference>
<keyword evidence="3" id="KW-0378">Hydrolase</keyword>
<feature type="signal peptide" evidence="4">
    <location>
        <begin position="1"/>
        <end position="27"/>
    </location>
</feature>
<evidence type="ECO:0000256" key="2">
    <source>
        <dbReference type="ARBA" id="ARBA00022638"/>
    </source>
</evidence>
<dbReference type="InterPro" id="IPR002196">
    <property type="entry name" value="Glyco_hydro_24"/>
</dbReference>
<dbReference type="PANTHER" id="PTHR38107:SF3">
    <property type="entry name" value="LYSOZYME RRRD-RELATED"/>
    <property type="match status" value="1"/>
</dbReference>
<organism evidence="5 6">
    <name type="scientific">Giesbergeria anulus</name>
    <dbReference type="NCBI Taxonomy" id="180197"/>
    <lineage>
        <taxon>Bacteria</taxon>
        <taxon>Pseudomonadati</taxon>
        <taxon>Pseudomonadota</taxon>
        <taxon>Betaproteobacteria</taxon>
        <taxon>Burkholderiales</taxon>
        <taxon>Comamonadaceae</taxon>
        <taxon>Giesbergeria</taxon>
    </lineage>
</organism>
<protein>
    <recommendedName>
        <fullName evidence="3">Lysozyme</fullName>
        <ecNumber evidence="3">3.2.1.17</ecNumber>
    </recommendedName>
</protein>
<dbReference type="Proteomes" id="UP000199766">
    <property type="component" value="Unassembled WGS sequence"/>
</dbReference>
<proteinExistence type="inferred from homology"/>
<dbReference type="InterPro" id="IPR023347">
    <property type="entry name" value="Lysozyme_dom_sf"/>
</dbReference>
<dbReference type="InterPro" id="IPR051018">
    <property type="entry name" value="Bacteriophage_GH24"/>
</dbReference>
<dbReference type="GO" id="GO:0003796">
    <property type="term" value="F:lysozyme activity"/>
    <property type="evidence" value="ECO:0007669"/>
    <property type="project" value="UniProtKB-EC"/>
</dbReference>
<dbReference type="AlphaFoldDB" id="A0A1H9E2Z5"/>
<accession>A0A1H9E2Z5</accession>
<keyword evidence="2 3" id="KW-0081">Bacteriolytic enzyme</keyword>
<keyword evidence="1 3" id="KW-0929">Antimicrobial</keyword>
<dbReference type="SUPFAM" id="SSF53955">
    <property type="entry name" value="Lysozyme-like"/>
    <property type="match status" value="1"/>
</dbReference>
<dbReference type="PANTHER" id="PTHR38107">
    <property type="match status" value="1"/>
</dbReference>
<comment type="similarity">
    <text evidence="3">Belongs to the glycosyl hydrolase 24 family.</text>
</comment>
<evidence type="ECO:0000256" key="1">
    <source>
        <dbReference type="ARBA" id="ARBA00022529"/>
    </source>
</evidence>
<evidence type="ECO:0000313" key="6">
    <source>
        <dbReference type="Proteomes" id="UP000199766"/>
    </source>
</evidence>
<feature type="chain" id="PRO_5011772270" description="Lysozyme" evidence="4">
    <location>
        <begin position="28"/>
        <end position="171"/>
    </location>
</feature>
<evidence type="ECO:0000256" key="4">
    <source>
        <dbReference type="SAM" id="SignalP"/>
    </source>
</evidence>
<sequence length="171" mass="19030">METHIKQRLAVAMLSLSAMGFSGIALHESYTEKATIPIPGDRPTVGFGSTFKEDGSPVKMTDTTTPQRAIRMSLAHIGKDELQLKRCVTGPLNQAEYDILVDFSYWRGSGGACRSEVVKSINRGDYVASCEAYLNLDSRRATGKDCKDSLNRCRGVWLRAQDRYQRCMEAQ</sequence>
<reference evidence="5 6" key="1">
    <citation type="submission" date="2016-10" db="EMBL/GenBank/DDBJ databases">
        <authorList>
            <person name="de Groot N.N."/>
        </authorList>
    </citation>
    <scope>NUCLEOTIDE SEQUENCE [LARGE SCALE GENOMIC DNA]</scope>
    <source>
        <strain evidence="5 6">ATCC 35958</strain>
    </source>
</reference>
<dbReference type="EMBL" id="FOGD01000001">
    <property type="protein sequence ID" value="SEQ19987.1"/>
    <property type="molecule type" value="Genomic_DNA"/>
</dbReference>
<keyword evidence="6" id="KW-1185">Reference proteome</keyword>
<gene>
    <name evidence="5" type="ORF">SAMN02982919_00186</name>
</gene>
<keyword evidence="3" id="KW-0326">Glycosidase</keyword>
<keyword evidence="4" id="KW-0732">Signal</keyword>
<dbReference type="EC" id="3.2.1.17" evidence="3"/>